<feature type="non-terminal residue" evidence="4">
    <location>
        <position position="1"/>
    </location>
</feature>
<feature type="non-terminal residue" evidence="4">
    <location>
        <position position="210"/>
    </location>
</feature>
<dbReference type="EMBL" id="JX008790">
    <property type="protein sequence ID" value="AFP49732.1"/>
    <property type="molecule type" value="Genomic_DNA"/>
</dbReference>
<gene>
    <name evidence="4" type="primary">nrps</name>
</gene>
<dbReference type="Pfam" id="PF00501">
    <property type="entry name" value="AMP-binding"/>
    <property type="match status" value="1"/>
</dbReference>
<evidence type="ECO:0000256" key="1">
    <source>
        <dbReference type="ARBA" id="ARBA00022450"/>
    </source>
</evidence>
<feature type="domain" description="AMP-dependent synthetase/ligase" evidence="3">
    <location>
        <begin position="10"/>
        <end position="185"/>
    </location>
</feature>
<dbReference type="InterPro" id="IPR000873">
    <property type="entry name" value="AMP-dep_synth/lig_dom"/>
</dbReference>
<evidence type="ECO:0000256" key="2">
    <source>
        <dbReference type="ARBA" id="ARBA00022553"/>
    </source>
</evidence>
<proteinExistence type="predicted"/>
<dbReference type="PANTHER" id="PTHR44845">
    <property type="entry name" value="CARRIER DOMAIN-CONTAINING PROTEIN"/>
    <property type="match status" value="1"/>
</dbReference>
<keyword evidence="1" id="KW-0596">Phosphopantetheine</keyword>
<protein>
    <submittedName>
        <fullName evidence="4">NRPS</fullName>
    </submittedName>
</protein>
<dbReference type="SUPFAM" id="SSF56801">
    <property type="entry name" value="Acetyl-CoA synthetase-like"/>
    <property type="match status" value="1"/>
</dbReference>
<reference evidence="4" key="1">
    <citation type="submission" date="2012-05" db="EMBL/GenBank/DDBJ databases">
        <title>Investigation of Non-ribosomal Peptide Synthetases (NRPSs) Genes in Terrestrial Streptomyces Strains.</title>
        <authorList>
            <person name="Ince Yilmaz E."/>
        </authorList>
    </citation>
    <scope>NUCLEOTIDE SEQUENCE</scope>
    <source>
        <strain evidence="4">AR24-6</strain>
    </source>
</reference>
<dbReference type="PANTHER" id="PTHR44845:SF6">
    <property type="entry name" value="BETA-ALANINE-ACTIVATING ENZYME"/>
    <property type="match status" value="1"/>
</dbReference>
<evidence type="ECO:0000313" key="4">
    <source>
        <dbReference type="EMBL" id="AFP49732.1"/>
    </source>
</evidence>
<dbReference type="Gene3D" id="2.30.38.10">
    <property type="entry name" value="Luciferase, Domain 3"/>
    <property type="match status" value="1"/>
</dbReference>
<organism evidence="4">
    <name type="scientific">Streptomyces sp. AR24-6</name>
    <dbReference type="NCBI Taxonomy" id="1211505"/>
    <lineage>
        <taxon>Bacteria</taxon>
        <taxon>Bacillati</taxon>
        <taxon>Actinomycetota</taxon>
        <taxon>Actinomycetes</taxon>
        <taxon>Kitasatosporales</taxon>
        <taxon>Streptomycetaceae</taxon>
        <taxon>Streptomyces</taxon>
    </lineage>
</organism>
<keyword evidence="2" id="KW-0597">Phosphoprotein</keyword>
<dbReference type="AlphaFoldDB" id="J7FYC6"/>
<name>J7FYC6_9ACTN</name>
<accession>J7FYC6</accession>
<dbReference type="Gene3D" id="3.40.50.980">
    <property type="match status" value="1"/>
</dbReference>
<sequence>EGVGRVARHVDVGAADVVSHLAAVTFDASMLEVWGALLNGAALAIPARLQNSVAELREFMAAYGVTTTWLTAGLFHEVVDGDVGVLAGLREVWAGGDVLSPEHCRRVLEELPGTALTNVYGPTECTVFTTTHAVSGVELRAGGSVPVGRPVAASGVYVLDGRLDPVPVGVVGELYTSGAGLARGYVGRAGATGERFVACPFWTGERMYRT</sequence>
<evidence type="ECO:0000259" key="3">
    <source>
        <dbReference type="Pfam" id="PF00501"/>
    </source>
</evidence>